<evidence type="ECO:0000256" key="1">
    <source>
        <dbReference type="SAM" id="Phobius"/>
    </source>
</evidence>
<evidence type="ECO:0000313" key="3">
    <source>
        <dbReference type="Proteomes" id="UP000075809"/>
    </source>
</evidence>
<accession>A0A151WRW5</accession>
<evidence type="ECO:0000313" key="2">
    <source>
        <dbReference type="EMBL" id="KYQ50652.1"/>
    </source>
</evidence>
<reference evidence="2 3" key="1">
    <citation type="submission" date="2015-09" db="EMBL/GenBank/DDBJ databases">
        <title>Trachymyrmex zeteki WGS genome.</title>
        <authorList>
            <person name="Nygaard S."/>
            <person name="Hu H."/>
            <person name="Boomsma J."/>
            <person name="Zhang G."/>
        </authorList>
    </citation>
    <scope>NUCLEOTIDE SEQUENCE [LARGE SCALE GENOMIC DNA]</scope>
    <source>
        <strain evidence="2">Tzet28-1</strain>
        <tissue evidence="2">Whole body</tissue>
    </source>
</reference>
<organism evidence="2 3">
    <name type="scientific">Mycetomoellerius zeteki</name>
    <dbReference type="NCBI Taxonomy" id="64791"/>
    <lineage>
        <taxon>Eukaryota</taxon>
        <taxon>Metazoa</taxon>
        <taxon>Ecdysozoa</taxon>
        <taxon>Arthropoda</taxon>
        <taxon>Hexapoda</taxon>
        <taxon>Insecta</taxon>
        <taxon>Pterygota</taxon>
        <taxon>Neoptera</taxon>
        <taxon>Endopterygota</taxon>
        <taxon>Hymenoptera</taxon>
        <taxon>Apocrita</taxon>
        <taxon>Aculeata</taxon>
        <taxon>Formicoidea</taxon>
        <taxon>Formicidae</taxon>
        <taxon>Myrmicinae</taxon>
        <taxon>Mycetomoellerius</taxon>
    </lineage>
</organism>
<dbReference type="Proteomes" id="UP000075809">
    <property type="component" value="Unassembled WGS sequence"/>
</dbReference>
<feature type="transmembrane region" description="Helical" evidence="1">
    <location>
        <begin position="21"/>
        <end position="38"/>
    </location>
</feature>
<proteinExistence type="predicted"/>
<protein>
    <submittedName>
        <fullName evidence="2">Uncharacterized protein</fullName>
    </submittedName>
</protein>
<gene>
    <name evidence="2" type="ORF">ALC60_10247</name>
</gene>
<dbReference type="EMBL" id="KQ982793">
    <property type="protein sequence ID" value="KYQ50652.1"/>
    <property type="molecule type" value="Genomic_DNA"/>
</dbReference>
<name>A0A151WRW5_9HYME</name>
<dbReference type="AlphaFoldDB" id="A0A151WRW5"/>
<sequence>MGRKRRTRLARWRCTACARDIEGFVIIVVVVVVVAGSPPNSVIYGGMATSPFLPRTAFLSRQSLAASLSQRVVDEFYAGLLLTSEHPVQRARDLSRGRA</sequence>
<keyword evidence="3" id="KW-1185">Reference proteome</keyword>
<keyword evidence="1" id="KW-0472">Membrane</keyword>
<keyword evidence="1" id="KW-1133">Transmembrane helix</keyword>
<keyword evidence="1" id="KW-0812">Transmembrane</keyword>